<dbReference type="InterPro" id="IPR041679">
    <property type="entry name" value="DNA2/NAM7-like_C"/>
</dbReference>
<keyword evidence="11" id="KW-0866">Nonsense-mediated mRNA decay</keyword>
<accession>A0A1B9GU46</accession>
<comment type="catalytic activity">
    <reaction evidence="12">
        <text>ATP + H2O = ADP + phosphate + H(+)</text>
        <dbReference type="Rhea" id="RHEA:13065"/>
        <dbReference type="ChEBI" id="CHEBI:15377"/>
        <dbReference type="ChEBI" id="CHEBI:15378"/>
        <dbReference type="ChEBI" id="CHEBI:30616"/>
        <dbReference type="ChEBI" id="CHEBI:43474"/>
        <dbReference type="ChEBI" id="CHEBI:456216"/>
        <dbReference type="EC" id="3.6.4.12"/>
    </reaction>
    <physiologicalReaction direction="left-to-right" evidence="12">
        <dbReference type="Rhea" id="RHEA:13066"/>
    </physiologicalReaction>
</comment>
<feature type="region of interest" description="C4" evidence="15">
    <location>
        <begin position="134"/>
        <end position="164"/>
    </location>
</feature>
<dbReference type="EMBL" id="KV700125">
    <property type="protein sequence ID" value="OCF34498.1"/>
    <property type="molecule type" value="Genomic_DNA"/>
</dbReference>
<comment type="similarity">
    <text evidence="2">Belongs to the DNA2/NAM7 helicase family.</text>
</comment>
<evidence type="ECO:0000256" key="14">
    <source>
        <dbReference type="ARBA" id="ARBA00055561"/>
    </source>
</evidence>
<name>A0A1B9GU46_9TREE</name>
<keyword evidence="18" id="KW-1185">Reference proteome</keyword>
<evidence type="ECO:0000256" key="10">
    <source>
        <dbReference type="ARBA" id="ARBA00022840"/>
    </source>
</evidence>
<dbReference type="InterPro" id="IPR027417">
    <property type="entry name" value="P-loop_NTPase"/>
</dbReference>
<dbReference type="PANTHER" id="PTHR10887:SF364">
    <property type="entry name" value="REGULATOR OF NONSENSE TRANSCRIPTS 1"/>
    <property type="match status" value="1"/>
</dbReference>
<keyword evidence="7" id="KW-0378">Hydrolase</keyword>
<evidence type="ECO:0000259" key="16">
    <source>
        <dbReference type="PROSITE" id="PS51997"/>
    </source>
</evidence>
<dbReference type="Pfam" id="PF13087">
    <property type="entry name" value="AAA_12"/>
    <property type="match status" value="1"/>
</dbReference>
<feature type="region of interest" description="C3H" evidence="15">
    <location>
        <begin position="74"/>
        <end position="106"/>
    </location>
</feature>
<keyword evidence="9 15" id="KW-0862">Zinc</keyword>
<dbReference type="AlphaFoldDB" id="A0A1B9GU46"/>
<evidence type="ECO:0000256" key="9">
    <source>
        <dbReference type="ARBA" id="ARBA00022833"/>
    </source>
</evidence>
<reference evidence="18" key="2">
    <citation type="submission" date="2013-12" db="EMBL/GenBank/DDBJ databases">
        <title>Evolution of pathogenesis and genome organization in the Tremellales.</title>
        <authorList>
            <person name="Cuomo C."/>
            <person name="Litvintseva A."/>
            <person name="Heitman J."/>
            <person name="Chen Y."/>
            <person name="Sun S."/>
            <person name="Springer D."/>
            <person name="Dromer F."/>
            <person name="Young S."/>
            <person name="Zeng Q."/>
            <person name="Chapman S."/>
            <person name="Gujja S."/>
            <person name="Saif S."/>
            <person name="Birren B."/>
        </authorList>
    </citation>
    <scope>NUCLEOTIDE SEQUENCE [LARGE SCALE GENOMIC DNA]</scope>
    <source>
        <strain evidence="18">BCC8398</strain>
    </source>
</reference>
<dbReference type="Gene3D" id="6.10.140.1240">
    <property type="match status" value="1"/>
</dbReference>
<dbReference type="InterPro" id="IPR006935">
    <property type="entry name" value="Helicase/UvrB_N"/>
</dbReference>
<proteinExistence type="inferred from homology"/>
<dbReference type="Proteomes" id="UP000092666">
    <property type="component" value="Unassembled WGS sequence"/>
</dbReference>
<dbReference type="GO" id="GO:0003678">
    <property type="term" value="F:DNA helicase activity"/>
    <property type="evidence" value="ECO:0007669"/>
    <property type="project" value="UniProtKB-EC"/>
</dbReference>
<dbReference type="GO" id="GO:0008270">
    <property type="term" value="F:zinc ion binding"/>
    <property type="evidence" value="ECO:0007669"/>
    <property type="project" value="UniProtKB-UniRule"/>
</dbReference>
<gene>
    <name evidence="17" type="ORF">I316_04013</name>
</gene>
<dbReference type="GO" id="GO:0003724">
    <property type="term" value="F:RNA helicase activity"/>
    <property type="evidence" value="ECO:0007669"/>
    <property type="project" value="UniProtKB-EC"/>
</dbReference>
<evidence type="ECO:0000313" key="17">
    <source>
        <dbReference type="EMBL" id="OCF34498.1"/>
    </source>
</evidence>
<dbReference type="PROSITE" id="PS51997">
    <property type="entry name" value="UPF1_CH_RICH"/>
    <property type="match status" value="1"/>
</dbReference>
<keyword evidence="3" id="KW-0963">Cytoplasm</keyword>
<dbReference type="CDD" id="cd18808">
    <property type="entry name" value="SF1_C_Upf1"/>
    <property type="match status" value="1"/>
</dbReference>
<evidence type="ECO:0000256" key="1">
    <source>
        <dbReference type="ARBA" id="ARBA00004496"/>
    </source>
</evidence>
<dbReference type="Pfam" id="PF04851">
    <property type="entry name" value="ResIII"/>
    <property type="match status" value="1"/>
</dbReference>
<keyword evidence="8 17" id="KW-0347">Helicase</keyword>
<dbReference type="CDD" id="cd21400">
    <property type="entry name" value="ZBD_UPF1-like"/>
    <property type="match status" value="1"/>
</dbReference>
<evidence type="ECO:0000256" key="6">
    <source>
        <dbReference type="ARBA" id="ARBA00022771"/>
    </source>
</evidence>
<dbReference type="GO" id="GO:0005737">
    <property type="term" value="C:cytoplasm"/>
    <property type="evidence" value="ECO:0007669"/>
    <property type="project" value="UniProtKB-SubCell"/>
</dbReference>
<dbReference type="GO" id="GO:0005524">
    <property type="term" value="F:ATP binding"/>
    <property type="evidence" value="ECO:0007669"/>
    <property type="project" value="UniProtKB-KW"/>
</dbReference>
<comment type="catalytic activity">
    <reaction evidence="13">
        <text>ATP + H2O = ADP + phosphate + H(+)</text>
        <dbReference type="Rhea" id="RHEA:13065"/>
        <dbReference type="ChEBI" id="CHEBI:15377"/>
        <dbReference type="ChEBI" id="CHEBI:15378"/>
        <dbReference type="ChEBI" id="CHEBI:30616"/>
        <dbReference type="ChEBI" id="CHEBI:43474"/>
        <dbReference type="ChEBI" id="CHEBI:456216"/>
        <dbReference type="EC" id="3.6.4.13"/>
    </reaction>
    <physiologicalReaction direction="left-to-right" evidence="13">
        <dbReference type="Rhea" id="RHEA:13066"/>
    </physiologicalReaction>
</comment>
<dbReference type="InterPro" id="IPR040812">
    <property type="entry name" value="UPF1_1B_dom"/>
</dbReference>
<organism evidence="17 18">
    <name type="scientific">Kwoniella heveanensis BCC8398</name>
    <dbReference type="NCBI Taxonomy" id="1296120"/>
    <lineage>
        <taxon>Eukaryota</taxon>
        <taxon>Fungi</taxon>
        <taxon>Dikarya</taxon>
        <taxon>Basidiomycota</taxon>
        <taxon>Agaricomycotina</taxon>
        <taxon>Tremellomycetes</taxon>
        <taxon>Tremellales</taxon>
        <taxon>Cryptococcaceae</taxon>
        <taxon>Kwoniella</taxon>
    </lineage>
</organism>
<dbReference type="STRING" id="1296120.A0A1B9GU46"/>
<evidence type="ECO:0000256" key="5">
    <source>
        <dbReference type="ARBA" id="ARBA00022741"/>
    </source>
</evidence>
<comment type="subcellular location">
    <subcellularLocation>
        <location evidence="1">Cytoplasm</location>
    </subcellularLocation>
</comment>
<dbReference type="Pfam" id="PF18141">
    <property type="entry name" value="UPF1_1B_dom"/>
    <property type="match status" value="1"/>
</dbReference>
<dbReference type="InterPro" id="IPR047187">
    <property type="entry name" value="SF1_C_Upf1"/>
</dbReference>
<evidence type="ECO:0000256" key="13">
    <source>
        <dbReference type="ARBA" id="ARBA00049390"/>
    </source>
</evidence>
<evidence type="ECO:0000256" key="4">
    <source>
        <dbReference type="ARBA" id="ARBA00022723"/>
    </source>
</evidence>
<evidence type="ECO:0000313" key="18">
    <source>
        <dbReference type="Proteomes" id="UP000092666"/>
    </source>
</evidence>
<feature type="domain" description="Upf1" evidence="16">
    <location>
        <begin position="66"/>
        <end position="223"/>
    </location>
</feature>
<evidence type="ECO:0000256" key="8">
    <source>
        <dbReference type="ARBA" id="ARBA00022806"/>
    </source>
</evidence>
<dbReference type="CDD" id="cd21407">
    <property type="entry name" value="1B_UPF1-like"/>
    <property type="match status" value="1"/>
</dbReference>
<evidence type="ECO:0000256" key="12">
    <source>
        <dbReference type="ARBA" id="ARBA00048432"/>
    </source>
</evidence>
<keyword evidence="6 15" id="KW-0863">Zinc-finger</keyword>
<dbReference type="Pfam" id="PF09416">
    <property type="entry name" value="UPF1_Zn_bind"/>
    <property type="match status" value="1"/>
</dbReference>
<sequence>MEFLNFEGASQYGPADDDTTSLYSAVPNSVANGAPTINGDLASQMGDLGLDGRYDEDFEERERNMLGVGVEHACSYCGIHNPQCVVKCLHCNKWFCNSRGNTSASHIVNHLVKAKHKEVILHKESALGETIPECYNCGSKNVFMLGFIPAKSDTVVVLLCRQPCAALTNSRDINWDTSQWSAIIDDRQFLSWLVKVPSEAEQLRARQISLAQIAKLEELWRDNPEARLEDAEAQSGEEEMQPILLRYEDAYQYQNIFGPLVKIEADYDKRMKESQTENDIIIRWDMGLNQKRLAWFCMPKLESGEVRLAVGDELRVKFNWGGGDGTWEGIGSVIKIPNNVSDEICLELRRNDGVPTDCTHGFSVDFVWKATSFDRMQAAMKTFAIDEKSVSGYIYHKLLGHELEPQVLRTQMPKRFSAPNLPELNHSQMAAVKAVLQKPLSLIQGPPGTGKTVTSASIVYHLAKMNPGQVLVCAPSNVAVDHLCEKIHQTGLKVVRLAAKSREALDSNVAFLSLHSQVANADTHPELQKLIQLRNDQGELSQSDERKYKSLVRACEKDILNAADVICTTCVGAGDPRLAKFKFRTVLIDEATQSAEPECMIPLVMGCKQAVLVGDHQQLGPVIMNKKAARAGLSQSLFERLVILGNRPIRLQVQYRMHPCLSEFPSNMFYEGTLQNGVTAPERLRKNVDFPWPVSDTPMFFHQNLGTEEISSSGTSFLNRTEASNVEKMVTKFFKSGVLPSQIGVITPYEGQRSYVASYMQLHGALKKDLYKEVEVASVDAFQGREKDYIILSCVRSNEHQGIGFLNDPRRLNVALTRAKYGVVILGNPKVLSKHPLWLYLLTHYKEKSCFVEGPLSNLQPSMIQFSRPKKSLAAAIDPFKRRESPAHEYLDKNAGRVPGPAAGRFDPSYYRTHNSMSFVPPDAQSVVSQAITNSGFPMFPSGSKGKSYTGYASSVVSQQPTDGGASSLAPPRGIGYSQFDRIGDQTPLGASAGVGGGLKGRRGSFGSEAASASMYAYGYKGGEDDMMSVAPSQAGMTEF</sequence>
<evidence type="ECO:0000256" key="2">
    <source>
        <dbReference type="ARBA" id="ARBA00007913"/>
    </source>
</evidence>
<dbReference type="OrthoDB" id="6513042at2759"/>
<dbReference type="Gene3D" id="3.40.50.300">
    <property type="entry name" value="P-loop containing nucleotide triphosphate hydrolases"/>
    <property type="match status" value="2"/>
</dbReference>
<dbReference type="GO" id="GO:0016787">
    <property type="term" value="F:hydrolase activity"/>
    <property type="evidence" value="ECO:0007669"/>
    <property type="project" value="UniProtKB-KW"/>
</dbReference>
<feature type="region of interest" description="CC/SHH/C" evidence="15">
    <location>
        <begin position="88"/>
        <end position="116"/>
    </location>
</feature>
<comment type="function">
    <text evidence="14">RNA-dependent helicase required for nonsense-mediated decay (NMD) of aberrant mRNAs containing premature stop codons and modulates the expression level of normal mRNAs. Also capable of unwinding double-stranded DNA and translocating on single-stranded DNA.</text>
</comment>
<dbReference type="InterPro" id="IPR045055">
    <property type="entry name" value="DNA2/NAM7-like"/>
</dbReference>
<evidence type="ECO:0000256" key="3">
    <source>
        <dbReference type="ARBA" id="ARBA00022490"/>
    </source>
</evidence>
<dbReference type="InterPro" id="IPR041677">
    <property type="entry name" value="DNA2/NAM7_AAA_11"/>
</dbReference>
<dbReference type="InterPro" id="IPR018999">
    <property type="entry name" value="UPF1_CH/ZBD"/>
</dbReference>
<evidence type="ECO:0000256" key="15">
    <source>
        <dbReference type="PROSITE-ProRule" id="PRU01341"/>
    </source>
</evidence>
<dbReference type="FunFam" id="3.40.50.300:FF:000097">
    <property type="entry name" value="Regulator of nonsense transcripts 1"/>
    <property type="match status" value="1"/>
</dbReference>
<dbReference type="GO" id="GO:0000184">
    <property type="term" value="P:nuclear-transcribed mRNA catabolic process, nonsense-mediated decay"/>
    <property type="evidence" value="ECO:0007669"/>
    <property type="project" value="UniProtKB-KW"/>
</dbReference>
<keyword evidence="10" id="KW-0067">ATP-binding</keyword>
<evidence type="ECO:0000256" key="11">
    <source>
        <dbReference type="ARBA" id="ARBA00023161"/>
    </source>
</evidence>
<dbReference type="GO" id="GO:0003677">
    <property type="term" value="F:DNA binding"/>
    <property type="evidence" value="ECO:0007669"/>
    <property type="project" value="InterPro"/>
</dbReference>
<dbReference type="GO" id="GO:0003723">
    <property type="term" value="F:RNA binding"/>
    <property type="evidence" value="ECO:0007669"/>
    <property type="project" value="InterPro"/>
</dbReference>
<dbReference type="Gene3D" id="2.40.30.230">
    <property type="match status" value="1"/>
</dbReference>
<keyword evidence="4 15" id="KW-0479">Metal-binding</keyword>
<evidence type="ECO:0000256" key="7">
    <source>
        <dbReference type="ARBA" id="ARBA00022801"/>
    </source>
</evidence>
<protein>
    <submittedName>
        <fullName evidence="17">ATP-dependent helicase</fullName>
    </submittedName>
</protein>
<dbReference type="SUPFAM" id="SSF52540">
    <property type="entry name" value="P-loop containing nucleoside triphosphate hydrolases"/>
    <property type="match status" value="1"/>
</dbReference>
<dbReference type="CDD" id="cd18039">
    <property type="entry name" value="DEXXQc_UPF1"/>
    <property type="match status" value="1"/>
</dbReference>
<keyword evidence="5" id="KW-0547">Nucleotide-binding</keyword>
<dbReference type="PANTHER" id="PTHR10887">
    <property type="entry name" value="DNA2/NAM7 HELICASE FAMILY"/>
    <property type="match status" value="1"/>
</dbReference>
<reference evidence="17 18" key="1">
    <citation type="submission" date="2013-07" db="EMBL/GenBank/DDBJ databases">
        <title>The Genome Sequence of Cryptococcus heveanensis BCC8398.</title>
        <authorList>
            <consortium name="The Broad Institute Genome Sequencing Platform"/>
            <person name="Cuomo C."/>
            <person name="Litvintseva A."/>
            <person name="Chen Y."/>
            <person name="Heitman J."/>
            <person name="Sun S."/>
            <person name="Springer D."/>
            <person name="Dromer F."/>
            <person name="Young S.K."/>
            <person name="Zeng Q."/>
            <person name="Gargeya S."/>
            <person name="Fitzgerald M."/>
            <person name="Abouelleil A."/>
            <person name="Alvarado L."/>
            <person name="Berlin A.M."/>
            <person name="Chapman S.B."/>
            <person name="Dewar J."/>
            <person name="Goldberg J."/>
            <person name="Griggs A."/>
            <person name="Gujja S."/>
            <person name="Hansen M."/>
            <person name="Howarth C."/>
            <person name="Imamovic A."/>
            <person name="Larimer J."/>
            <person name="McCowan C."/>
            <person name="Murphy C."/>
            <person name="Pearson M."/>
            <person name="Priest M."/>
            <person name="Roberts A."/>
            <person name="Saif S."/>
            <person name="Shea T."/>
            <person name="Sykes S."/>
            <person name="Wortman J."/>
            <person name="Nusbaum C."/>
            <person name="Birren B."/>
        </authorList>
    </citation>
    <scope>NUCLEOTIDE SEQUENCE [LARGE SCALE GENOMIC DNA]</scope>
    <source>
        <strain evidence="17 18">BCC8398</strain>
    </source>
</reference>
<dbReference type="Pfam" id="PF13086">
    <property type="entry name" value="AAA_11"/>
    <property type="match status" value="1"/>
</dbReference>